<evidence type="ECO:0000313" key="12">
    <source>
        <dbReference type="Proteomes" id="UP000186002"/>
    </source>
</evidence>
<keyword evidence="8" id="KW-0311">Gluconate utilization</keyword>
<dbReference type="RefSeq" id="WP_073015079.1">
    <property type="nucleotide sequence ID" value="NZ_FRBW01000005.1"/>
</dbReference>
<dbReference type="NCBIfam" id="TIGR01313">
    <property type="entry name" value="therm_gnt_kin"/>
    <property type="match status" value="1"/>
</dbReference>
<name>A0A1M7NTA7_9HYPH</name>
<gene>
    <name evidence="11" type="ORF">SAMN05444272_3963</name>
</gene>
<proteinExistence type="inferred from homology"/>
<evidence type="ECO:0000256" key="1">
    <source>
        <dbReference type="ARBA" id="ARBA00004761"/>
    </source>
</evidence>
<dbReference type="FunFam" id="3.40.50.300:FF:000522">
    <property type="entry name" value="Gluconokinase"/>
    <property type="match status" value="1"/>
</dbReference>
<dbReference type="GO" id="GO:0005524">
    <property type="term" value="F:ATP binding"/>
    <property type="evidence" value="ECO:0007669"/>
    <property type="project" value="UniProtKB-KW"/>
</dbReference>
<dbReference type="CDD" id="cd02021">
    <property type="entry name" value="GntK"/>
    <property type="match status" value="1"/>
</dbReference>
<accession>A0A1M7NTA7</accession>
<keyword evidence="12" id="KW-1185">Reference proteome</keyword>
<dbReference type="InterPro" id="IPR006001">
    <property type="entry name" value="Therm_gnt_kin"/>
</dbReference>
<dbReference type="PANTHER" id="PTHR43442">
    <property type="entry name" value="GLUCONOKINASE-RELATED"/>
    <property type="match status" value="1"/>
</dbReference>
<protein>
    <recommendedName>
        <fullName evidence="3 10">Gluconokinase</fullName>
        <ecNumber evidence="3 10">2.7.1.12</ecNumber>
    </recommendedName>
</protein>
<dbReference type="AlphaFoldDB" id="A0A1M7NTA7"/>
<dbReference type="GO" id="GO:0005737">
    <property type="term" value="C:cytoplasm"/>
    <property type="evidence" value="ECO:0007669"/>
    <property type="project" value="TreeGrafter"/>
</dbReference>
<evidence type="ECO:0000256" key="7">
    <source>
        <dbReference type="ARBA" id="ARBA00022840"/>
    </source>
</evidence>
<dbReference type="EC" id="2.7.1.12" evidence="3 10"/>
<sequence length="167" mass="17505">MGPIIVMGVSGCGKSTVGQQLAGALGRSFLEGDTLHPAANVEKMSAGIPLTDADREPWLNLIGSELARGDLPVVSCSALKRRYRDQLRRHCLQPPSFVFLTGSHACLSQRMAGRSGHFMPAALLDSQLATLESPEGEPGVVTVEIDQDAGKVLQDALAGLAALTSGQ</sequence>
<reference evidence="11 12" key="1">
    <citation type="submission" date="2016-11" db="EMBL/GenBank/DDBJ databases">
        <authorList>
            <person name="Jaros S."/>
            <person name="Januszkiewicz K."/>
            <person name="Wedrychowicz H."/>
        </authorList>
    </citation>
    <scope>NUCLEOTIDE SEQUENCE [LARGE SCALE GENOMIC DNA]</scope>
    <source>
        <strain evidence="11 12">DSM 22153</strain>
    </source>
</reference>
<keyword evidence="5 10" id="KW-0547">Nucleotide-binding</keyword>
<dbReference type="Pfam" id="PF13671">
    <property type="entry name" value="AAA_33"/>
    <property type="match status" value="1"/>
</dbReference>
<dbReference type="GO" id="GO:0019521">
    <property type="term" value="P:D-gluconate metabolic process"/>
    <property type="evidence" value="ECO:0007669"/>
    <property type="project" value="UniProtKB-KW"/>
</dbReference>
<keyword evidence="6 10" id="KW-0418">Kinase</keyword>
<evidence type="ECO:0000256" key="8">
    <source>
        <dbReference type="ARBA" id="ARBA00023064"/>
    </source>
</evidence>
<dbReference type="PANTHER" id="PTHR43442:SF3">
    <property type="entry name" value="GLUCONOKINASE-RELATED"/>
    <property type="match status" value="1"/>
</dbReference>
<evidence type="ECO:0000256" key="5">
    <source>
        <dbReference type="ARBA" id="ARBA00022741"/>
    </source>
</evidence>
<evidence type="ECO:0000256" key="4">
    <source>
        <dbReference type="ARBA" id="ARBA00022679"/>
    </source>
</evidence>
<comment type="catalytic activity">
    <reaction evidence="9 10">
        <text>D-gluconate + ATP = 6-phospho-D-gluconate + ADP + H(+)</text>
        <dbReference type="Rhea" id="RHEA:19433"/>
        <dbReference type="ChEBI" id="CHEBI:15378"/>
        <dbReference type="ChEBI" id="CHEBI:18391"/>
        <dbReference type="ChEBI" id="CHEBI:30616"/>
        <dbReference type="ChEBI" id="CHEBI:58759"/>
        <dbReference type="ChEBI" id="CHEBI:456216"/>
        <dbReference type="EC" id="2.7.1.12"/>
    </reaction>
</comment>
<evidence type="ECO:0000313" key="11">
    <source>
        <dbReference type="EMBL" id="SHN07270.1"/>
    </source>
</evidence>
<dbReference type="GO" id="GO:0046316">
    <property type="term" value="F:gluconokinase activity"/>
    <property type="evidence" value="ECO:0007669"/>
    <property type="project" value="UniProtKB-EC"/>
</dbReference>
<evidence type="ECO:0000256" key="2">
    <source>
        <dbReference type="ARBA" id="ARBA00008420"/>
    </source>
</evidence>
<evidence type="ECO:0000256" key="10">
    <source>
        <dbReference type="RuleBase" id="RU363066"/>
    </source>
</evidence>
<evidence type="ECO:0000256" key="3">
    <source>
        <dbReference type="ARBA" id="ARBA00012054"/>
    </source>
</evidence>
<dbReference type="OrthoDB" id="9795716at2"/>
<evidence type="ECO:0000256" key="9">
    <source>
        <dbReference type="ARBA" id="ARBA00048090"/>
    </source>
</evidence>
<dbReference type="STRING" id="735517.SAMN05444272_3963"/>
<dbReference type="Gene3D" id="3.40.50.300">
    <property type="entry name" value="P-loop containing nucleotide triphosphate hydrolases"/>
    <property type="match status" value="1"/>
</dbReference>
<organism evidence="11 12">
    <name type="scientific">Roseibium suaedae</name>
    <dbReference type="NCBI Taxonomy" id="735517"/>
    <lineage>
        <taxon>Bacteria</taxon>
        <taxon>Pseudomonadati</taxon>
        <taxon>Pseudomonadota</taxon>
        <taxon>Alphaproteobacteria</taxon>
        <taxon>Hyphomicrobiales</taxon>
        <taxon>Stappiaceae</taxon>
        <taxon>Roseibium</taxon>
    </lineage>
</organism>
<evidence type="ECO:0000256" key="6">
    <source>
        <dbReference type="ARBA" id="ARBA00022777"/>
    </source>
</evidence>
<comment type="similarity">
    <text evidence="2 10">Belongs to the gluconokinase GntK/GntV family.</text>
</comment>
<comment type="pathway">
    <text evidence="1">Carbohydrate acid metabolism.</text>
</comment>
<keyword evidence="7 10" id="KW-0067">ATP-binding</keyword>
<dbReference type="SUPFAM" id="SSF52540">
    <property type="entry name" value="P-loop containing nucleoside triphosphate hydrolases"/>
    <property type="match status" value="1"/>
</dbReference>
<dbReference type="Proteomes" id="UP000186002">
    <property type="component" value="Unassembled WGS sequence"/>
</dbReference>
<dbReference type="EMBL" id="FRBW01000005">
    <property type="protein sequence ID" value="SHN07270.1"/>
    <property type="molecule type" value="Genomic_DNA"/>
</dbReference>
<dbReference type="InterPro" id="IPR027417">
    <property type="entry name" value="P-loop_NTPase"/>
</dbReference>
<keyword evidence="4 10" id="KW-0808">Transferase</keyword>